<sequence length="405" mass="44704">MFLKLLSTSLSLSLAVLTSADITWPLYSQQCRDDAGPPFLDDEETFGQGGKYHDGSAAYPQLLEDGSCAKPLQGACVSRDDKKTAYLEGPIDCGNKGWYCRIYNDEENGWANINLVGDYNFGNCNSTSSFEDAGYDRDGHCHGSSVDNTYYWWIRDHWHRQYNGRVRCCCGWYEGGTQPLFSGRIANRCDYRRLVTETENLDNCRDANEGHNLGYDDIGCDASYQSSQLNTPIPEDDDVCWEIQRFGFTEEVGSPPTQSPDAPSPVASPTTESPVASPSTSSPVSDPTTSAPVSSPVNDDEDDDPEEAECVDSPLDFMVGLRIRTCNWAGNGNSAKRCAKPGVAKHCPATCGKCDEFKCADSGRRFILEENGKKKRCGFFANNPSRCDRFDYAVETCRESCSYCG</sequence>
<protein>
    <recommendedName>
        <fullName evidence="5">ShKT domain-containing protein</fullName>
    </recommendedName>
</protein>
<feature type="compositionally biased region" description="Low complexity" evidence="1">
    <location>
        <begin position="267"/>
        <end position="297"/>
    </location>
</feature>
<name>A0AAD3HG90_9STRA</name>
<organism evidence="3 4">
    <name type="scientific">Chaetoceros tenuissimus</name>
    <dbReference type="NCBI Taxonomy" id="426638"/>
    <lineage>
        <taxon>Eukaryota</taxon>
        <taxon>Sar</taxon>
        <taxon>Stramenopiles</taxon>
        <taxon>Ochrophyta</taxon>
        <taxon>Bacillariophyta</taxon>
        <taxon>Coscinodiscophyceae</taxon>
        <taxon>Chaetocerotophycidae</taxon>
        <taxon>Chaetocerotales</taxon>
        <taxon>Chaetocerotaceae</taxon>
        <taxon>Chaetoceros</taxon>
    </lineage>
</organism>
<reference evidence="3 4" key="1">
    <citation type="journal article" date="2021" name="Sci. Rep.">
        <title>The genome of the diatom Chaetoceros tenuissimus carries an ancient integrated fragment of an extant virus.</title>
        <authorList>
            <person name="Hongo Y."/>
            <person name="Kimura K."/>
            <person name="Takaki Y."/>
            <person name="Yoshida Y."/>
            <person name="Baba S."/>
            <person name="Kobayashi G."/>
            <person name="Nagasaki K."/>
            <person name="Hano T."/>
            <person name="Tomaru Y."/>
        </authorList>
    </citation>
    <scope>NUCLEOTIDE SEQUENCE [LARGE SCALE GENOMIC DNA]</scope>
    <source>
        <strain evidence="3 4">NIES-3715</strain>
    </source>
</reference>
<feature type="chain" id="PRO_5041935471" description="ShKT domain-containing protein" evidence="2">
    <location>
        <begin position="21"/>
        <end position="405"/>
    </location>
</feature>
<evidence type="ECO:0008006" key="5">
    <source>
        <dbReference type="Google" id="ProtNLM"/>
    </source>
</evidence>
<evidence type="ECO:0000313" key="3">
    <source>
        <dbReference type="EMBL" id="GFH62104.1"/>
    </source>
</evidence>
<dbReference type="Proteomes" id="UP001054902">
    <property type="component" value="Unassembled WGS sequence"/>
</dbReference>
<comment type="caution">
    <text evidence="3">The sequence shown here is derived from an EMBL/GenBank/DDBJ whole genome shotgun (WGS) entry which is preliminary data.</text>
</comment>
<accession>A0AAD3HG90</accession>
<gene>
    <name evidence="3" type="ORF">CTEN210_18580</name>
</gene>
<keyword evidence="4" id="KW-1185">Reference proteome</keyword>
<keyword evidence="2" id="KW-0732">Signal</keyword>
<dbReference type="EMBL" id="BLLK01000077">
    <property type="protein sequence ID" value="GFH62104.1"/>
    <property type="molecule type" value="Genomic_DNA"/>
</dbReference>
<dbReference type="AlphaFoldDB" id="A0AAD3HG90"/>
<feature type="region of interest" description="Disordered" evidence="1">
    <location>
        <begin position="250"/>
        <end position="309"/>
    </location>
</feature>
<evidence type="ECO:0000256" key="2">
    <source>
        <dbReference type="SAM" id="SignalP"/>
    </source>
</evidence>
<evidence type="ECO:0000256" key="1">
    <source>
        <dbReference type="SAM" id="MobiDB-lite"/>
    </source>
</evidence>
<feature type="compositionally biased region" description="Acidic residues" evidence="1">
    <location>
        <begin position="298"/>
        <end position="309"/>
    </location>
</feature>
<evidence type="ECO:0000313" key="4">
    <source>
        <dbReference type="Proteomes" id="UP001054902"/>
    </source>
</evidence>
<proteinExistence type="predicted"/>
<feature type="signal peptide" evidence="2">
    <location>
        <begin position="1"/>
        <end position="20"/>
    </location>
</feature>